<protein>
    <submittedName>
        <fullName evidence="1">Uncharacterized protein</fullName>
    </submittedName>
</protein>
<dbReference type="RefSeq" id="WP_349230536.1">
    <property type="nucleotide sequence ID" value="NZ_JBBMFJ010000055.1"/>
</dbReference>
<accession>A0ABV1HQG2</accession>
<dbReference type="Proteomes" id="UP001437460">
    <property type="component" value="Unassembled WGS sequence"/>
</dbReference>
<proteinExistence type="predicted"/>
<evidence type="ECO:0000313" key="1">
    <source>
        <dbReference type="EMBL" id="MEQ2564551.1"/>
    </source>
</evidence>
<dbReference type="EMBL" id="JBBMFJ010000055">
    <property type="protein sequence ID" value="MEQ2564551.1"/>
    <property type="molecule type" value="Genomic_DNA"/>
</dbReference>
<organism evidence="1 2">
    <name type="scientific">Ventrimonas faecis</name>
    <dbReference type="NCBI Taxonomy" id="3133170"/>
    <lineage>
        <taxon>Bacteria</taxon>
        <taxon>Bacillati</taxon>
        <taxon>Bacillota</taxon>
        <taxon>Clostridia</taxon>
        <taxon>Lachnospirales</taxon>
        <taxon>Lachnospiraceae</taxon>
        <taxon>Ventrimonas</taxon>
    </lineage>
</organism>
<name>A0ABV1HQG2_9FIRM</name>
<reference evidence="1 2" key="1">
    <citation type="submission" date="2024-03" db="EMBL/GenBank/DDBJ databases">
        <title>Human intestinal bacterial collection.</title>
        <authorList>
            <person name="Pauvert C."/>
            <person name="Hitch T.C.A."/>
            <person name="Clavel T."/>
        </authorList>
    </citation>
    <scope>NUCLEOTIDE SEQUENCE [LARGE SCALE GENOMIC DNA]</scope>
    <source>
        <strain evidence="1 2">CLA-AP-H27</strain>
    </source>
</reference>
<evidence type="ECO:0000313" key="2">
    <source>
        <dbReference type="Proteomes" id="UP001437460"/>
    </source>
</evidence>
<sequence length="41" mass="4787">MELEVFADVFSALYQGDDKTVEFIKKEIPDVYRAFMKIIGE</sequence>
<keyword evidence="2" id="KW-1185">Reference proteome</keyword>
<comment type="caution">
    <text evidence="1">The sequence shown here is derived from an EMBL/GenBank/DDBJ whole genome shotgun (WGS) entry which is preliminary data.</text>
</comment>
<gene>
    <name evidence="1" type="ORF">WMO41_15495</name>
</gene>